<feature type="non-terminal residue" evidence="6">
    <location>
        <position position="289"/>
    </location>
</feature>
<dbReference type="CDD" id="cd06782">
    <property type="entry name" value="cpPDZ_CPP-like"/>
    <property type="match status" value="1"/>
</dbReference>
<dbReference type="InterPro" id="IPR029045">
    <property type="entry name" value="ClpP/crotonase-like_dom_sf"/>
</dbReference>
<comment type="similarity">
    <text evidence="1">Belongs to the peptidase S41A family.</text>
</comment>
<dbReference type="GO" id="GO:0006508">
    <property type="term" value="P:proteolysis"/>
    <property type="evidence" value="ECO:0007669"/>
    <property type="project" value="UniProtKB-KW"/>
</dbReference>
<keyword evidence="2 6" id="KW-0645">Protease</keyword>
<keyword evidence="4" id="KW-0720">Serine protease</keyword>
<organism evidence="6">
    <name type="scientific">termite gut metagenome</name>
    <dbReference type="NCBI Taxonomy" id="433724"/>
    <lineage>
        <taxon>unclassified sequences</taxon>
        <taxon>metagenomes</taxon>
        <taxon>organismal metagenomes</taxon>
    </lineage>
</organism>
<dbReference type="InterPro" id="IPR005151">
    <property type="entry name" value="Tail-specific_protease"/>
</dbReference>
<keyword evidence="3 6" id="KW-0378">Hydrolase</keyword>
<evidence type="ECO:0000256" key="2">
    <source>
        <dbReference type="ARBA" id="ARBA00022670"/>
    </source>
</evidence>
<dbReference type="GO" id="GO:0004252">
    <property type="term" value="F:serine-type endopeptidase activity"/>
    <property type="evidence" value="ECO:0007669"/>
    <property type="project" value="UniProtKB-EC"/>
</dbReference>
<dbReference type="PANTHER" id="PTHR32060:SF30">
    <property type="entry name" value="CARBOXY-TERMINAL PROCESSING PROTEASE CTPA"/>
    <property type="match status" value="1"/>
</dbReference>
<dbReference type="InterPro" id="IPR055210">
    <property type="entry name" value="CtpA/B_N"/>
</dbReference>
<dbReference type="Gene3D" id="2.30.42.10">
    <property type="match status" value="1"/>
</dbReference>
<reference evidence="6" key="1">
    <citation type="submission" date="2019-03" db="EMBL/GenBank/DDBJ databases">
        <title>Single cell metagenomics reveals metabolic interactions within the superorganism composed of flagellate Streblomastix strix and complex community of Bacteroidetes bacteria on its surface.</title>
        <authorList>
            <person name="Treitli S.C."/>
            <person name="Kolisko M."/>
            <person name="Husnik F."/>
            <person name="Keeling P."/>
            <person name="Hampl V."/>
        </authorList>
    </citation>
    <scope>NUCLEOTIDE SEQUENCE</scope>
    <source>
        <strain evidence="6">STM</strain>
    </source>
</reference>
<dbReference type="SUPFAM" id="SSF50156">
    <property type="entry name" value="PDZ domain-like"/>
    <property type="match status" value="1"/>
</dbReference>
<dbReference type="EMBL" id="SNRY01001924">
    <property type="protein sequence ID" value="KAA6327816.1"/>
    <property type="molecule type" value="Genomic_DNA"/>
</dbReference>
<dbReference type="PANTHER" id="PTHR32060">
    <property type="entry name" value="TAIL-SPECIFIC PROTEASE"/>
    <property type="match status" value="1"/>
</dbReference>
<dbReference type="SUPFAM" id="SSF52096">
    <property type="entry name" value="ClpP/crotonase"/>
    <property type="match status" value="1"/>
</dbReference>
<evidence type="ECO:0000256" key="3">
    <source>
        <dbReference type="ARBA" id="ARBA00022801"/>
    </source>
</evidence>
<dbReference type="EC" id="3.4.21.102" evidence="6"/>
<dbReference type="FunFam" id="2.30.42.10:FF:000063">
    <property type="entry name" value="Peptidase, S41 family"/>
    <property type="match status" value="1"/>
</dbReference>
<name>A0A5J4R1N1_9ZZZZ</name>
<dbReference type="InterPro" id="IPR036034">
    <property type="entry name" value="PDZ_sf"/>
</dbReference>
<dbReference type="GO" id="GO:0007165">
    <property type="term" value="P:signal transduction"/>
    <property type="evidence" value="ECO:0007669"/>
    <property type="project" value="TreeGrafter"/>
</dbReference>
<dbReference type="PROSITE" id="PS50106">
    <property type="entry name" value="PDZ"/>
    <property type="match status" value="1"/>
</dbReference>
<dbReference type="GO" id="GO:0030288">
    <property type="term" value="C:outer membrane-bounded periplasmic space"/>
    <property type="evidence" value="ECO:0007669"/>
    <property type="project" value="TreeGrafter"/>
</dbReference>
<evidence type="ECO:0000256" key="4">
    <source>
        <dbReference type="ARBA" id="ARBA00022825"/>
    </source>
</evidence>
<dbReference type="Pfam" id="PF22694">
    <property type="entry name" value="CtpB_N-like"/>
    <property type="match status" value="1"/>
</dbReference>
<dbReference type="Pfam" id="PF03572">
    <property type="entry name" value="Peptidase_S41"/>
    <property type="match status" value="1"/>
</dbReference>
<sequence length="289" mass="32028">MNTYCRVFVFSSLLICGQMGLTEVWGQNMTTPALRKLQIAEFAITNLYVDKIDEEKVVEAGIVKMLSELDPHSTYSDAEEVKKMNEPLAGNFDGIGVQFNMVEDTLFVIQPVSNGPSERVGILAGDRIIAINDTAVAGVQMSSEEIMSRLRGPKDTNVNLRIVRRGVGEPLLFTVKRDRIPIFSVDASYIIQPQTGYIRIEHFGATTAGEFRESLTKLQKNGMKDLILDLQGNGGGYLNVAIDLADEFLEQKELIVYTEGRASKRSDFYAGGGGRFRIGRLVVLVDEYS</sequence>
<protein>
    <submittedName>
        <fullName evidence="6">Carboxy-terminal processing protease CtpA</fullName>
        <ecNumber evidence="6">3.4.21.102</ecNumber>
    </submittedName>
</protein>
<dbReference type="Gene3D" id="3.90.226.10">
    <property type="entry name" value="2-enoyl-CoA Hydratase, Chain A, domain 1"/>
    <property type="match status" value="1"/>
</dbReference>
<feature type="domain" description="PDZ" evidence="5">
    <location>
        <begin position="81"/>
        <end position="151"/>
    </location>
</feature>
<comment type="caution">
    <text evidence="6">The sequence shown here is derived from an EMBL/GenBank/DDBJ whole genome shotgun (WGS) entry which is preliminary data.</text>
</comment>
<evidence type="ECO:0000256" key="1">
    <source>
        <dbReference type="ARBA" id="ARBA00009179"/>
    </source>
</evidence>
<dbReference type="AlphaFoldDB" id="A0A5J4R1N1"/>
<dbReference type="SMART" id="SM00228">
    <property type="entry name" value="PDZ"/>
    <property type="match status" value="1"/>
</dbReference>
<gene>
    <name evidence="6" type="ORF">EZS27_023220</name>
</gene>
<accession>A0A5J4R1N1</accession>
<dbReference type="InterPro" id="IPR001478">
    <property type="entry name" value="PDZ"/>
</dbReference>
<evidence type="ECO:0000313" key="6">
    <source>
        <dbReference type="EMBL" id="KAA6327816.1"/>
    </source>
</evidence>
<evidence type="ECO:0000259" key="5">
    <source>
        <dbReference type="PROSITE" id="PS50106"/>
    </source>
</evidence>
<dbReference type="Pfam" id="PF13180">
    <property type="entry name" value="PDZ_2"/>
    <property type="match status" value="1"/>
</dbReference>
<proteinExistence type="inferred from homology"/>
<dbReference type="SMART" id="SM00245">
    <property type="entry name" value="TSPc"/>
    <property type="match status" value="1"/>
</dbReference>